<dbReference type="SMART" id="SM00869">
    <property type="entry name" value="Autotransporter"/>
    <property type="match status" value="1"/>
</dbReference>
<dbReference type="PROSITE" id="PS51208">
    <property type="entry name" value="AUTOTRANSPORTER"/>
    <property type="match status" value="1"/>
</dbReference>
<dbReference type="InterPro" id="IPR036709">
    <property type="entry name" value="Autotransporte_beta_dom_sf"/>
</dbReference>
<dbReference type="RefSeq" id="WP_208860537.1">
    <property type="nucleotide sequence ID" value="NZ_FOSK01000012.1"/>
</dbReference>
<dbReference type="InterPro" id="IPR005546">
    <property type="entry name" value="Autotransporte_beta"/>
</dbReference>
<gene>
    <name evidence="3" type="ORF">SAMN04488518_11271</name>
</gene>
<sequence>MTYKSRSLSSVSAFALVLSSVLVAPAAAQTVNITAPQTAPNDTALDTQVISGPLSGYSGELQVEVVGGEASGTGATAEVTIRGIRDDITGDNTGNISVTVSGGTADSSTSADSKATAAITIDGVEGTLEKDNLGAISVKGTSQSAISSGSEKASVKLNVKAIDGRLKGDNLGTLSSFAQAGTATVDGSGRADASVEGFGTYLEVEGDNIGTIKAEGYAGVAVSTIGTADADADVTGIDNDLEGENKGLIDIVAKGGRATSEGAGDADAYALAIGVKGYAEANSGSILVDADNRTATATSASGTANAAADAYGVYEDLQTTNSGLIDVVARAGRSETGGSAVANSKALAAGVNGYIEANSGSILVDADNRAATATSAGGEANAAADAYGVHGDLRVENTDRISVISSAGQSKTVGSGTANSITLAAGVKGYIGANSGLIFVRAAGQDAKATSKNGYADASAVASGTKSNLSGNNSGEIDVIARAGTASGLQANANAVAFGAENTLQGNNSGVIRIEALAGTAVGDGATGSGADAIASAVGVNNDIRGSNSGTVYARGVAGAATAKGVLSAEAMAYVYAVNNGVEGDNTGSLIALGYGGKAVAEGSGNASSHTRVMGLFGRLDGSNTGTVIAETEGGTATAYGSGSANASAEAVGVYLGIRATGGGDQPDNLGVVRASGTGGTASSVGGPAYGYADATGLDGSLGGENKGLIEAEAVGTSATTQANMTANAEGLALGIKGDAEANSGTIFVRATGGKAESGDAAQANGGARAFGIGYVEDATRYGIVGDFSNTGLINVSATAGTANGVQDKAIAYGVVLNGATTLSNSGLILARATGGTGSEAYQVHAGSNALTVNSYGILFNDDLAENFSGTIQADNPNNVAFNSATLHVHHSNSTKVNEAYEIPDLVAGQDVQQFAHLDTSGVVGHGWSVEAVESSWGTTNQEVIFRFAPDVSSPQLVAQQQYGVIDATQRIGAGLLMDLMFEAENAGGEGLLLSYEGTPVSDAEKAVADMAGKSNAGGSYGVFYAAPLHLSQQNQNDSLGYSASTTGVVTGYNRVISSDLIVGANVFYGHSALDFDGVYDQAKETVDTYGVGVQGAYRKDAMLFTGQSTFYHTSNTYKDSSAQAKETYDSQNLLTRVAASYIWEHSNNIFSPEFGLSHLWHSRGAFRVDNQGVPDVRYDAISNHQFSVDASFGWTGTYQVQDGELKANLRAGLRQILGDGGFKDVLRSGANGVATVTSDQDQTLARASASLDYTNGNFGASVGVLGEYGEDTRDTAFFGRVSYKF</sequence>
<keyword evidence="1" id="KW-0732">Signal</keyword>
<dbReference type="Proteomes" id="UP000199598">
    <property type="component" value="Unassembled WGS sequence"/>
</dbReference>
<keyword evidence="4" id="KW-1185">Reference proteome</keyword>
<accession>A0A1I4DPE8</accession>
<dbReference type="Gene3D" id="2.40.128.130">
    <property type="entry name" value="Autotransporter beta-domain"/>
    <property type="match status" value="1"/>
</dbReference>
<proteinExistence type="predicted"/>
<feature type="chain" id="PRO_5046213932" evidence="1">
    <location>
        <begin position="27"/>
        <end position="1286"/>
    </location>
</feature>
<reference evidence="3 4" key="1">
    <citation type="submission" date="2016-10" db="EMBL/GenBank/DDBJ databases">
        <authorList>
            <person name="Varghese N."/>
            <person name="Submissions S."/>
        </authorList>
    </citation>
    <scope>NUCLEOTIDE SEQUENCE [LARGE SCALE GENOMIC DNA]</scope>
    <source>
        <strain evidence="3 4">DSM 16392</strain>
    </source>
</reference>
<organism evidence="3 4">
    <name type="scientific">Pseudovibrio ascidiaceicola</name>
    <dbReference type="NCBI Taxonomy" id="285279"/>
    <lineage>
        <taxon>Bacteria</taxon>
        <taxon>Pseudomonadati</taxon>
        <taxon>Pseudomonadota</taxon>
        <taxon>Alphaproteobacteria</taxon>
        <taxon>Hyphomicrobiales</taxon>
        <taxon>Stappiaceae</taxon>
        <taxon>Pseudovibrio</taxon>
    </lineage>
</organism>
<dbReference type="EMBL" id="FOSK01000012">
    <property type="protein sequence ID" value="SFK94809.1"/>
    <property type="molecule type" value="Genomic_DNA"/>
</dbReference>
<dbReference type="SUPFAM" id="SSF103515">
    <property type="entry name" value="Autotransporter"/>
    <property type="match status" value="1"/>
</dbReference>
<evidence type="ECO:0000259" key="2">
    <source>
        <dbReference type="PROSITE" id="PS51208"/>
    </source>
</evidence>
<comment type="caution">
    <text evidence="3">The sequence shown here is derived from an EMBL/GenBank/DDBJ whole genome shotgun (WGS) entry which is preliminary data.</text>
</comment>
<feature type="signal peptide" evidence="1">
    <location>
        <begin position="1"/>
        <end position="26"/>
    </location>
</feature>
<feature type="domain" description="Autotransporter" evidence="2">
    <location>
        <begin position="1013"/>
        <end position="1286"/>
    </location>
</feature>
<protein>
    <submittedName>
        <fullName evidence="3">Autotransporter beta-domain-containing protein</fullName>
    </submittedName>
</protein>
<evidence type="ECO:0000256" key="1">
    <source>
        <dbReference type="SAM" id="SignalP"/>
    </source>
</evidence>
<name>A0A1I4DPE8_9HYPH</name>
<evidence type="ECO:0000313" key="3">
    <source>
        <dbReference type="EMBL" id="SFK94809.1"/>
    </source>
</evidence>
<evidence type="ECO:0000313" key="4">
    <source>
        <dbReference type="Proteomes" id="UP000199598"/>
    </source>
</evidence>